<accession>A0A518CWG8</accession>
<dbReference type="GO" id="GO:0050660">
    <property type="term" value="F:flavin adenine dinucleotide binding"/>
    <property type="evidence" value="ECO:0007669"/>
    <property type="project" value="InterPro"/>
</dbReference>
<organism evidence="9 10">
    <name type="scientific">Rohdeia mirabilis</name>
    <dbReference type="NCBI Taxonomy" id="2528008"/>
    <lineage>
        <taxon>Bacteria</taxon>
        <taxon>Pseudomonadati</taxon>
        <taxon>Planctomycetota</taxon>
        <taxon>Planctomycetia</taxon>
        <taxon>Planctomycetia incertae sedis</taxon>
        <taxon>Rohdeia</taxon>
    </lineage>
</organism>
<dbReference type="InterPro" id="IPR013785">
    <property type="entry name" value="Aldolase_TIM"/>
</dbReference>
<dbReference type="PIRSF" id="PIRSF006621">
    <property type="entry name" value="Dus"/>
    <property type="match status" value="1"/>
</dbReference>
<dbReference type="EMBL" id="CP036290">
    <property type="protein sequence ID" value="QDU83576.1"/>
    <property type="molecule type" value="Genomic_DNA"/>
</dbReference>
<dbReference type="EC" id="1.3.1.-" evidence="5"/>
<feature type="binding site" evidence="7">
    <location>
        <position position="152"/>
    </location>
    <ligand>
        <name>FMN</name>
        <dbReference type="ChEBI" id="CHEBI:58210"/>
    </ligand>
</feature>
<keyword evidence="3 5" id="KW-0819">tRNA processing</keyword>
<feature type="binding site" evidence="7">
    <location>
        <position position="82"/>
    </location>
    <ligand>
        <name>FMN</name>
        <dbReference type="ChEBI" id="CHEBI:58210"/>
    </ligand>
</feature>
<comment type="similarity">
    <text evidence="5">Belongs to the dus family.</text>
</comment>
<feature type="binding site" evidence="7">
    <location>
        <begin position="236"/>
        <end position="237"/>
    </location>
    <ligand>
        <name>FMN</name>
        <dbReference type="ChEBI" id="CHEBI:58210"/>
    </ligand>
</feature>
<comment type="function">
    <text evidence="5">Catalyzes the synthesis of 5,6-dihydrouridine (D), a modified base found in the D-loop of most tRNAs, via the reduction of the C5-C6 double bond in target uridines.</text>
</comment>
<keyword evidence="4 5" id="KW-0560">Oxidoreductase</keyword>
<evidence type="ECO:0000256" key="3">
    <source>
        <dbReference type="ARBA" id="ARBA00022694"/>
    </source>
</evidence>
<reference evidence="9 10" key="1">
    <citation type="submission" date="2019-02" db="EMBL/GenBank/DDBJ databases">
        <title>Deep-cultivation of Planctomycetes and their phenomic and genomic characterization uncovers novel biology.</title>
        <authorList>
            <person name="Wiegand S."/>
            <person name="Jogler M."/>
            <person name="Boedeker C."/>
            <person name="Pinto D."/>
            <person name="Vollmers J."/>
            <person name="Rivas-Marin E."/>
            <person name="Kohn T."/>
            <person name="Peeters S.H."/>
            <person name="Heuer A."/>
            <person name="Rast P."/>
            <person name="Oberbeckmann S."/>
            <person name="Bunk B."/>
            <person name="Jeske O."/>
            <person name="Meyerdierks A."/>
            <person name="Storesund J.E."/>
            <person name="Kallscheuer N."/>
            <person name="Luecker S."/>
            <person name="Lage O.M."/>
            <person name="Pohl T."/>
            <person name="Merkel B.J."/>
            <person name="Hornburger P."/>
            <person name="Mueller R.-W."/>
            <person name="Bruemmer F."/>
            <person name="Labrenz M."/>
            <person name="Spormann A.M."/>
            <person name="Op den Camp H."/>
            <person name="Overmann J."/>
            <person name="Amann R."/>
            <person name="Jetten M.S.M."/>
            <person name="Mascher T."/>
            <person name="Medema M.H."/>
            <person name="Devos D.P."/>
            <person name="Kaster A.-K."/>
            <person name="Ovreas L."/>
            <person name="Rohde M."/>
            <person name="Galperin M.Y."/>
            <person name="Jogler C."/>
        </authorList>
    </citation>
    <scope>NUCLEOTIDE SEQUENCE [LARGE SCALE GENOMIC DNA]</scope>
    <source>
        <strain evidence="9 10">Pla163</strain>
    </source>
</reference>
<keyword evidence="1 5" id="KW-0285">Flavoprotein</keyword>
<sequence length="332" mass="34818">MDSADAPAAYHPPLPFTGPNLLAPMEGVTDPVFRDLVSALHAPRDLGGTFTEFVRVVGHALPVEKLAEALGARRPHVPVGLQLMANRLEPLEGSVAGAFEAGAPIVDLNFGCPAKGTLRGCAGAALLDDPPRVEALVTSAVRAADGRPVSAKIRAGGEDDRDLETLARAVEAGGAALLTVHCRTRREGYADTADWERLRRAVDAVSIPVCGNGGVDAHADLARVRAETGSAFAMIGRGALADPWIFSGHRADRGEAAGFLLEYFDRMRAAGCSAGQSAGRVKQLLRHWTAGALVAGTMEDPSSERRQILRIADPTALMDAVRECGARTTVAP</sequence>
<dbReference type="Proteomes" id="UP000319342">
    <property type="component" value="Chromosome"/>
</dbReference>
<keyword evidence="10" id="KW-1185">Reference proteome</keyword>
<keyword evidence="2 5" id="KW-0288">FMN</keyword>
<dbReference type="Pfam" id="PF01207">
    <property type="entry name" value="Dus"/>
    <property type="match status" value="1"/>
</dbReference>
<evidence type="ECO:0000313" key="10">
    <source>
        <dbReference type="Proteomes" id="UP000319342"/>
    </source>
</evidence>
<name>A0A518CWG8_9BACT</name>
<dbReference type="PANTHER" id="PTHR11082:SF25">
    <property type="entry name" value="DUS-LIKE FMN-BINDING DOMAIN-CONTAINING PROTEIN"/>
    <property type="match status" value="1"/>
</dbReference>
<protein>
    <recommendedName>
        <fullName evidence="5">tRNA-dihydrouridine synthase</fullName>
        <ecNumber evidence="5">1.3.1.-</ecNumber>
    </recommendedName>
</protein>
<comment type="cofactor">
    <cofactor evidence="5 7">
        <name>FMN</name>
        <dbReference type="ChEBI" id="CHEBI:58210"/>
    </cofactor>
</comment>
<dbReference type="InterPro" id="IPR001269">
    <property type="entry name" value="DUS_fam"/>
</dbReference>
<feature type="binding site" evidence="7">
    <location>
        <begin position="212"/>
        <end position="214"/>
    </location>
    <ligand>
        <name>FMN</name>
        <dbReference type="ChEBI" id="CHEBI:58210"/>
    </ligand>
</feature>
<evidence type="ECO:0000256" key="7">
    <source>
        <dbReference type="PIRSR" id="PIRSR006621-2"/>
    </source>
</evidence>
<evidence type="ECO:0000313" key="9">
    <source>
        <dbReference type="EMBL" id="QDU83576.1"/>
    </source>
</evidence>
<dbReference type="AlphaFoldDB" id="A0A518CWG8"/>
<evidence type="ECO:0000256" key="2">
    <source>
        <dbReference type="ARBA" id="ARBA00022643"/>
    </source>
</evidence>
<keyword evidence="7" id="KW-0547">Nucleotide-binding</keyword>
<evidence type="ECO:0000259" key="8">
    <source>
        <dbReference type="Pfam" id="PF01207"/>
    </source>
</evidence>
<gene>
    <name evidence="9" type="primary">dusC_1</name>
    <name evidence="9" type="ORF">Pla163_06750</name>
</gene>
<proteinExistence type="inferred from homology"/>
<feature type="binding site" evidence="7">
    <location>
        <position position="181"/>
    </location>
    <ligand>
        <name>FMN</name>
        <dbReference type="ChEBI" id="CHEBI:58210"/>
    </ligand>
</feature>
<evidence type="ECO:0000256" key="5">
    <source>
        <dbReference type="PIRNR" id="PIRNR006621"/>
    </source>
</evidence>
<dbReference type="InterPro" id="IPR035587">
    <property type="entry name" value="DUS-like_FMN-bd"/>
</dbReference>
<dbReference type="Gene3D" id="3.20.20.70">
    <property type="entry name" value="Aldolase class I"/>
    <property type="match status" value="1"/>
</dbReference>
<feature type="active site" description="Proton donor" evidence="6">
    <location>
        <position position="112"/>
    </location>
</feature>
<evidence type="ECO:0000256" key="1">
    <source>
        <dbReference type="ARBA" id="ARBA00022630"/>
    </source>
</evidence>
<dbReference type="OrthoDB" id="9764501at2"/>
<evidence type="ECO:0000256" key="6">
    <source>
        <dbReference type="PIRSR" id="PIRSR006621-1"/>
    </source>
</evidence>
<feature type="domain" description="DUS-like FMN-binding" evidence="8">
    <location>
        <begin position="21"/>
        <end position="257"/>
    </location>
</feature>
<dbReference type="PANTHER" id="PTHR11082">
    <property type="entry name" value="TRNA-DIHYDROURIDINE SYNTHASE"/>
    <property type="match status" value="1"/>
</dbReference>
<dbReference type="GO" id="GO:0017150">
    <property type="term" value="F:tRNA dihydrouridine synthase activity"/>
    <property type="evidence" value="ECO:0007669"/>
    <property type="project" value="InterPro"/>
</dbReference>
<evidence type="ECO:0000256" key="4">
    <source>
        <dbReference type="ARBA" id="ARBA00023002"/>
    </source>
</evidence>
<dbReference type="SUPFAM" id="SSF51395">
    <property type="entry name" value="FMN-linked oxidoreductases"/>
    <property type="match status" value="1"/>
</dbReference>
<dbReference type="RefSeq" id="WP_145183520.1">
    <property type="nucleotide sequence ID" value="NZ_CP036290.1"/>
</dbReference>
<dbReference type="CDD" id="cd02801">
    <property type="entry name" value="DUS_like_FMN"/>
    <property type="match status" value="1"/>
</dbReference>